<evidence type="ECO:0000313" key="3">
    <source>
        <dbReference type="Proteomes" id="UP001148838"/>
    </source>
</evidence>
<keyword evidence="3" id="KW-1185">Reference proteome</keyword>
<feature type="region of interest" description="Disordered" evidence="1">
    <location>
        <begin position="233"/>
        <end position="256"/>
    </location>
</feature>
<evidence type="ECO:0000313" key="2">
    <source>
        <dbReference type="EMBL" id="KAJ4445670.1"/>
    </source>
</evidence>
<proteinExistence type="predicted"/>
<protein>
    <submittedName>
        <fullName evidence="2">Uncharacterized protein</fullName>
    </submittedName>
</protein>
<name>A0ABQ8TIJ8_PERAM</name>
<gene>
    <name evidence="2" type="ORF">ANN_12354</name>
</gene>
<organism evidence="2 3">
    <name type="scientific">Periplaneta americana</name>
    <name type="common">American cockroach</name>
    <name type="synonym">Blatta americana</name>
    <dbReference type="NCBI Taxonomy" id="6978"/>
    <lineage>
        <taxon>Eukaryota</taxon>
        <taxon>Metazoa</taxon>
        <taxon>Ecdysozoa</taxon>
        <taxon>Arthropoda</taxon>
        <taxon>Hexapoda</taxon>
        <taxon>Insecta</taxon>
        <taxon>Pterygota</taxon>
        <taxon>Neoptera</taxon>
        <taxon>Polyneoptera</taxon>
        <taxon>Dictyoptera</taxon>
        <taxon>Blattodea</taxon>
        <taxon>Blattoidea</taxon>
        <taxon>Blattidae</taxon>
        <taxon>Blattinae</taxon>
        <taxon>Periplaneta</taxon>
    </lineage>
</organism>
<dbReference type="PANTHER" id="PTHR47027:SF20">
    <property type="entry name" value="REVERSE TRANSCRIPTASE-LIKE PROTEIN WITH RNA-DIRECTED DNA POLYMERASE DOMAIN"/>
    <property type="match status" value="1"/>
</dbReference>
<comment type="caution">
    <text evidence="2">The sequence shown here is derived from an EMBL/GenBank/DDBJ whole genome shotgun (WGS) entry which is preliminary data.</text>
</comment>
<evidence type="ECO:0000256" key="1">
    <source>
        <dbReference type="SAM" id="MobiDB-lite"/>
    </source>
</evidence>
<reference evidence="2 3" key="1">
    <citation type="journal article" date="2022" name="Allergy">
        <title>Genome assembly and annotation of Periplaneta americana reveal a comprehensive cockroach allergen profile.</title>
        <authorList>
            <person name="Wang L."/>
            <person name="Xiong Q."/>
            <person name="Saelim N."/>
            <person name="Wang L."/>
            <person name="Nong W."/>
            <person name="Wan A.T."/>
            <person name="Shi M."/>
            <person name="Liu X."/>
            <person name="Cao Q."/>
            <person name="Hui J.H.L."/>
            <person name="Sookrung N."/>
            <person name="Leung T.F."/>
            <person name="Tungtrongchitr A."/>
            <person name="Tsui S.K.W."/>
        </authorList>
    </citation>
    <scope>NUCLEOTIDE SEQUENCE [LARGE SCALE GENOMIC DNA]</scope>
    <source>
        <strain evidence="2">PWHHKU_190912</strain>
    </source>
</reference>
<dbReference type="EMBL" id="JAJSOF020000009">
    <property type="protein sequence ID" value="KAJ4445670.1"/>
    <property type="molecule type" value="Genomic_DNA"/>
</dbReference>
<dbReference type="PANTHER" id="PTHR47027">
    <property type="entry name" value="REVERSE TRANSCRIPTASE DOMAIN-CONTAINING PROTEIN"/>
    <property type="match status" value="1"/>
</dbReference>
<dbReference type="Proteomes" id="UP001148838">
    <property type="component" value="Unassembled WGS sequence"/>
</dbReference>
<accession>A0ABQ8TIJ8</accession>
<sequence length="643" mass="73842">MVGCPAPFPLHCKHRCQNPTLSKEGSNAKLVYSSLFPSALSKPDISENIQHFNGALRTINQVFTTTKTQKHTRLKAYKVLARPVLMYGSEAWPVRNSDVQRLTTAEMRFLRRTAGYSLLDHKRNELITKELKITPIYEHLNHYRQKWLNHVNRMDRSRLPTQILRYIPHGRRSLGRPLKRWTETVVVITEDVQNVHLLLEYRPHIDVSLTCEHDPKLQDYCECPQNIPQFDSEGIPNQAPETNKPMILNGPTSRNREGSDQAYEVIVLYGCESSTLTLREERRLRVFENKVLRKIFVAKRDEITGERRKLHNAELHALYSSPDIIRNIKSRRLRWAGHVARMGESRNAYRVLVGRPEGKRPLWRPRRRWEDNIKMYVFEGVSAIRPVLHSPGLPIPTPPDDITLTEVIQSVPDVQTELQNDPDFVEDDTINEPNFLTQEDLNDLVRDLGLSKSMSRITRLKIERLEAAAGNIKCSSVARLNTLYRFMTFYTITLTIPSCPLVPTLHSCHNPDDLRNYAVKLTGFLEFGKDAATLPPRGFDGHLSILLNEGCDWLLNKEDKISVTVRKTFIYDNQLVREGQGPMAGLYESGNEPADSLKVIGNSFKTEDLRRRSSHLASTSRTNCTFKRIDRNVEVLCVSRDNG</sequence>